<dbReference type="RefSeq" id="WP_118418550.1">
    <property type="nucleotide sequence ID" value="NZ_JAQDLI010000003.1"/>
</dbReference>
<accession>A0A395VZQ0</accession>
<feature type="chain" id="PRO_5017280033" evidence="1">
    <location>
        <begin position="19"/>
        <end position="337"/>
    </location>
</feature>
<protein>
    <submittedName>
        <fullName evidence="2">Glycosyl hydrolase</fullName>
    </submittedName>
</protein>
<evidence type="ECO:0000313" key="2">
    <source>
        <dbReference type="EMBL" id="RGS85041.1"/>
    </source>
</evidence>
<sequence length="337" mass="38697">MKTMKYILAALTVGGMMASCNTDIESLTIQRPLTYDDQYYQNLRDYKESDHEIAFGWFAQYGAQNSAAVRFMGLPDSLDICSMWGGIPATENTEIWEEIRFVQKVKGTKMLCVAITRIDAETDDHAFKQAYNEAKAMPNGEERTAALNRSFEMYAEYFLDQVFLNDLDGFDADYEPEGDFLSGSNFEYFYKHMAKYMGPNPDITREERLQLIEERYGKEIASREGSCDKMLNIDQTSTSMTSLIPYSNYCFLQAYGGGTGAGGWPDEKVVYCCNMGDNWQGDMQSMYNQARYKPANGKRKGGFGAFFIHRDYNVHEYNPEPYYRFRQCIQIQNPAIH</sequence>
<dbReference type="InterPro" id="IPR032320">
    <property type="entry name" value="GH18_BT1044-like"/>
</dbReference>
<comment type="caution">
    <text evidence="2">The sequence shown here is derived from an EMBL/GenBank/DDBJ whole genome shotgun (WGS) entry which is preliminary data.</text>
</comment>
<reference evidence="2 3" key="1">
    <citation type="submission" date="2018-08" db="EMBL/GenBank/DDBJ databases">
        <title>A genome reference for cultivated species of the human gut microbiota.</title>
        <authorList>
            <person name="Zou Y."/>
            <person name="Xue W."/>
            <person name="Luo G."/>
        </authorList>
    </citation>
    <scope>NUCLEOTIDE SEQUENCE [LARGE SCALE GENOMIC DNA]</scope>
    <source>
        <strain evidence="2 3">AF20-9LB</strain>
    </source>
</reference>
<dbReference type="EMBL" id="QRVZ01000005">
    <property type="protein sequence ID" value="RGS85041.1"/>
    <property type="molecule type" value="Genomic_DNA"/>
</dbReference>
<dbReference type="AlphaFoldDB" id="A0A395VZQ0"/>
<evidence type="ECO:0000313" key="3">
    <source>
        <dbReference type="Proteomes" id="UP000266492"/>
    </source>
</evidence>
<dbReference type="SUPFAM" id="SSF51445">
    <property type="entry name" value="(Trans)glycosidases"/>
    <property type="match status" value="1"/>
</dbReference>
<dbReference type="InterPro" id="IPR017853">
    <property type="entry name" value="GH"/>
</dbReference>
<proteinExistence type="predicted"/>
<dbReference type="Pfam" id="PF16141">
    <property type="entry name" value="GH18_BT1044-like"/>
    <property type="match status" value="1"/>
</dbReference>
<dbReference type="Proteomes" id="UP000266492">
    <property type="component" value="Unassembled WGS sequence"/>
</dbReference>
<evidence type="ECO:0000256" key="1">
    <source>
        <dbReference type="SAM" id="SignalP"/>
    </source>
</evidence>
<keyword evidence="2" id="KW-0378">Hydrolase</keyword>
<organism evidence="2 3">
    <name type="scientific">Bacteroides ovatus</name>
    <dbReference type="NCBI Taxonomy" id="28116"/>
    <lineage>
        <taxon>Bacteria</taxon>
        <taxon>Pseudomonadati</taxon>
        <taxon>Bacteroidota</taxon>
        <taxon>Bacteroidia</taxon>
        <taxon>Bacteroidales</taxon>
        <taxon>Bacteroidaceae</taxon>
        <taxon>Bacteroides</taxon>
    </lineage>
</organism>
<feature type="signal peptide" evidence="1">
    <location>
        <begin position="1"/>
        <end position="18"/>
    </location>
</feature>
<gene>
    <name evidence="2" type="ORF">DWX70_08485</name>
</gene>
<dbReference type="GO" id="GO:0016787">
    <property type="term" value="F:hydrolase activity"/>
    <property type="evidence" value="ECO:0007669"/>
    <property type="project" value="UniProtKB-KW"/>
</dbReference>
<dbReference type="Gene3D" id="3.20.20.80">
    <property type="entry name" value="Glycosidases"/>
    <property type="match status" value="1"/>
</dbReference>
<name>A0A395VZQ0_BACOV</name>
<keyword evidence="1" id="KW-0732">Signal</keyword>
<dbReference type="PROSITE" id="PS51257">
    <property type="entry name" value="PROKAR_LIPOPROTEIN"/>
    <property type="match status" value="1"/>
</dbReference>